<dbReference type="Gene3D" id="4.10.75.10">
    <property type="entry name" value="Elafin-like"/>
    <property type="match status" value="1"/>
</dbReference>
<name>A0ABQ7QSU0_PLUXY</name>
<dbReference type="PROSITE" id="PS51390">
    <property type="entry name" value="WAP"/>
    <property type="match status" value="1"/>
</dbReference>
<keyword evidence="4" id="KW-1185">Reference proteome</keyword>
<evidence type="ECO:0000313" key="4">
    <source>
        <dbReference type="Proteomes" id="UP000823941"/>
    </source>
</evidence>
<gene>
    <name evidence="3" type="ORF">JYU34_006784</name>
</gene>
<dbReference type="EMBL" id="JAHIBW010000009">
    <property type="protein sequence ID" value="KAG7308123.1"/>
    <property type="molecule type" value="Genomic_DNA"/>
</dbReference>
<keyword evidence="1" id="KW-0732">Signal</keyword>
<evidence type="ECO:0000313" key="3">
    <source>
        <dbReference type="EMBL" id="KAG7308123.1"/>
    </source>
</evidence>
<protein>
    <recommendedName>
        <fullName evidence="2">WAP domain-containing protein</fullName>
    </recommendedName>
</protein>
<accession>A0ABQ7QSU0</accession>
<dbReference type="SUPFAM" id="SSF57256">
    <property type="entry name" value="Elafin-like"/>
    <property type="match status" value="1"/>
</dbReference>
<comment type="caution">
    <text evidence="3">The sequence shown here is derived from an EMBL/GenBank/DDBJ whole genome shotgun (WGS) entry which is preliminary data.</text>
</comment>
<dbReference type="Proteomes" id="UP000823941">
    <property type="component" value="Chromosome 9"/>
</dbReference>
<sequence length="122" mass="12745">MLFPYGFLVFALLSALSLSEGSCPPTLPVDACEARCGAAGCAGAQLCCPTQCGGAMCVDAMTTRHFVNLVRPGKCPEYPTGAWVCSDTCTGDGDCPRARKCCANRCGARTCQRPDPDDRQGA</sequence>
<dbReference type="Pfam" id="PF00095">
    <property type="entry name" value="WAP"/>
    <property type="match status" value="1"/>
</dbReference>
<feature type="signal peptide" evidence="1">
    <location>
        <begin position="1"/>
        <end position="21"/>
    </location>
</feature>
<proteinExistence type="predicted"/>
<reference evidence="3 4" key="1">
    <citation type="submission" date="2021-06" db="EMBL/GenBank/DDBJ databases">
        <title>A haploid diamondback moth (Plutella xylostella L.) genome assembly resolves 31 chromosomes and identifies a diamide resistance mutation.</title>
        <authorList>
            <person name="Ward C.M."/>
            <person name="Perry K.D."/>
            <person name="Baker G."/>
            <person name="Powis K."/>
            <person name="Heckel D.G."/>
            <person name="Baxter S.W."/>
        </authorList>
    </citation>
    <scope>NUCLEOTIDE SEQUENCE [LARGE SCALE GENOMIC DNA]</scope>
    <source>
        <strain evidence="3 4">LV</strain>
        <tissue evidence="3">Single pupa</tissue>
    </source>
</reference>
<evidence type="ECO:0000256" key="1">
    <source>
        <dbReference type="SAM" id="SignalP"/>
    </source>
</evidence>
<dbReference type="InterPro" id="IPR036645">
    <property type="entry name" value="Elafin-like_sf"/>
</dbReference>
<feature type="non-terminal residue" evidence="3">
    <location>
        <position position="122"/>
    </location>
</feature>
<dbReference type="SMART" id="SM00217">
    <property type="entry name" value="WAP"/>
    <property type="match status" value="1"/>
</dbReference>
<evidence type="ECO:0000259" key="2">
    <source>
        <dbReference type="PROSITE" id="PS51390"/>
    </source>
</evidence>
<feature type="domain" description="WAP" evidence="2">
    <location>
        <begin position="68"/>
        <end position="115"/>
    </location>
</feature>
<dbReference type="InterPro" id="IPR008197">
    <property type="entry name" value="WAP_dom"/>
</dbReference>
<feature type="chain" id="PRO_5046771010" description="WAP domain-containing protein" evidence="1">
    <location>
        <begin position="22"/>
        <end position="122"/>
    </location>
</feature>
<organism evidence="3 4">
    <name type="scientific">Plutella xylostella</name>
    <name type="common">Diamondback moth</name>
    <name type="synonym">Plutella maculipennis</name>
    <dbReference type="NCBI Taxonomy" id="51655"/>
    <lineage>
        <taxon>Eukaryota</taxon>
        <taxon>Metazoa</taxon>
        <taxon>Ecdysozoa</taxon>
        <taxon>Arthropoda</taxon>
        <taxon>Hexapoda</taxon>
        <taxon>Insecta</taxon>
        <taxon>Pterygota</taxon>
        <taxon>Neoptera</taxon>
        <taxon>Endopterygota</taxon>
        <taxon>Lepidoptera</taxon>
        <taxon>Glossata</taxon>
        <taxon>Ditrysia</taxon>
        <taxon>Yponomeutoidea</taxon>
        <taxon>Plutellidae</taxon>
        <taxon>Plutella</taxon>
    </lineage>
</organism>